<feature type="transmembrane region" description="Helical" evidence="6">
    <location>
        <begin position="59"/>
        <end position="78"/>
    </location>
</feature>
<dbReference type="InterPro" id="IPR052337">
    <property type="entry name" value="SAT4-like"/>
</dbReference>
<dbReference type="Pfam" id="PF20684">
    <property type="entry name" value="Fung_rhodopsin"/>
    <property type="match status" value="1"/>
</dbReference>
<comment type="subcellular location">
    <subcellularLocation>
        <location evidence="1">Membrane</location>
        <topology evidence="1">Multi-pass membrane protein</topology>
    </subcellularLocation>
</comment>
<keyword evidence="4 6" id="KW-0472">Membrane</keyword>
<evidence type="ECO:0000256" key="5">
    <source>
        <dbReference type="ARBA" id="ARBA00038359"/>
    </source>
</evidence>
<dbReference type="EMBL" id="ML732230">
    <property type="protein sequence ID" value="KAB8073288.1"/>
    <property type="molecule type" value="Genomic_DNA"/>
</dbReference>
<sequence length="321" mass="35342">MNNIANLFTVTKSNEAFNGRLFKYRGTNLLRYLVFQGLCGLSIAMSVRGFGRHIWELQIYQISALLEMAYATTILYAAPLGLVKISICWSLACIFSTPILIVCARTLMVVFTLWAIATITISFVICRPASMSWSLLVTEGHCENLKPAYISLAIFDIIVDLLILLILLTLPLPVLWALQMLKVTRVAMTLVFSLGIITIAFGCVRPAAIIHVNKTDALYSGVMGHIWDIVENGVALIISSRPFLCPIFERIASAFGSLTCSRTTTSGKPSPGRTDDERHLVGNIPIIFHGQGHHDDSSMELAEPTNRRQTVWPGASSITVV</sequence>
<keyword evidence="2 6" id="KW-0812">Transmembrane</keyword>
<feature type="transmembrane region" description="Helical" evidence="6">
    <location>
        <begin position="148"/>
        <end position="174"/>
    </location>
</feature>
<protein>
    <recommendedName>
        <fullName evidence="7">Rhodopsin domain-containing protein</fullName>
    </recommendedName>
</protein>
<dbReference type="GO" id="GO:0016020">
    <property type="term" value="C:membrane"/>
    <property type="evidence" value="ECO:0007669"/>
    <property type="project" value="UniProtKB-SubCell"/>
</dbReference>
<evidence type="ECO:0000256" key="4">
    <source>
        <dbReference type="ARBA" id="ARBA00023136"/>
    </source>
</evidence>
<evidence type="ECO:0000259" key="7">
    <source>
        <dbReference type="Pfam" id="PF20684"/>
    </source>
</evidence>
<feature type="transmembrane region" description="Helical" evidence="6">
    <location>
        <begin position="29"/>
        <end position="47"/>
    </location>
</feature>
<feature type="transmembrane region" description="Helical" evidence="6">
    <location>
        <begin position="85"/>
        <end position="107"/>
    </location>
</feature>
<comment type="similarity">
    <text evidence="5">Belongs to the SAT4 family.</text>
</comment>
<name>A0A5N5WXK2_9EURO</name>
<keyword evidence="9" id="KW-1185">Reference proteome</keyword>
<dbReference type="PANTHER" id="PTHR33048">
    <property type="entry name" value="PTH11-LIKE INTEGRAL MEMBRANE PROTEIN (AFU_ORTHOLOGUE AFUA_5G11245)"/>
    <property type="match status" value="1"/>
</dbReference>
<feature type="domain" description="Rhodopsin" evidence="7">
    <location>
        <begin position="36"/>
        <end position="249"/>
    </location>
</feature>
<dbReference type="AlphaFoldDB" id="A0A5N5WXK2"/>
<dbReference type="OrthoDB" id="10017208at2759"/>
<reference evidence="8 9" key="1">
    <citation type="submission" date="2019-04" db="EMBL/GenBank/DDBJ databases">
        <title>Friends and foes A comparative genomics study of 23 Aspergillus species from section Flavi.</title>
        <authorList>
            <consortium name="DOE Joint Genome Institute"/>
            <person name="Kjaerbolling I."/>
            <person name="Vesth T."/>
            <person name="Frisvad J.C."/>
            <person name="Nybo J.L."/>
            <person name="Theobald S."/>
            <person name="Kildgaard S."/>
            <person name="Isbrandt T."/>
            <person name="Kuo A."/>
            <person name="Sato A."/>
            <person name="Lyhne E.K."/>
            <person name="Kogle M.E."/>
            <person name="Wiebenga A."/>
            <person name="Kun R.S."/>
            <person name="Lubbers R.J."/>
            <person name="Makela M.R."/>
            <person name="Barry K."/>
            <person name="Chovatia M."/>
            <person name="Clum A."/>
            <person name="Daum C."/>
            <person name="Haridas S."/>
            <person name="He G."/>
            <person name="LaButti K."/>
            <person name="Lipzen A."/>
            <person name="Mondo S."/>
            <person name="Riley R."/>
            <person name="Salamov A."/>
            <person name="Simmons B.A."/>
            <person name="Magnuson J.K."/>
            <person name="Henrissat B."/>
            <person name="Mortensen U.H."/>
            <person name="Larsen T.O."/>
            <person name="Devries R.P."/>
            <person name="Grigoriev I.V."/>
            <person name="Machida M."/>
            <person name="Baker S.E."/>
            <person name="Andersen M.R."/>
        </authorList>
    </citation>
    <scope>NUCLEOTIDE SEQUENCE [LARGE SCALE GENOMIC DNA]</scope>
    <source>
        <strain evidence="8 9">CBS 151.66</strain>
    </source>
</reference>
<evidence type="ECO:0000256" key="1">
    <source>
        <dbReference type="ARBA" id="ARBA00004141"/>
    </source>
</evidence>
<evidence type="ECO:0000313" key="8">
    <source>
        <dbReference type="EMBL" id="KAB8073288.1"/>
    </source>
</evidence>
<evidence type="ECO:0000313" key="9">
    <source>
        <dbReference type="Proteomes" id="UP000326565"/>
    </source>
</evidence>
<keyword evidence="3 6" id="KW-1133">Transmembrane helix</keyword>
<evidence type="ECO:0000256" key="3">
    <source>
        <dbReference type="ARBA" id="ARBA00022989"/>
    </source>
</evidence>
<feature type="transmembrane region" description="Helical" evidence="6">
    <location>
        <begin position="186"/>
        <end position="204"/>
    </location>
</feature>
<accession>A0A5N5WXK2</accession>
<evidence type="ECO:0000256" key="2">
    <source>
        <dbReference type="ARBA" id="ARBA00022692"/>
    </source>
</evidence>
<dbReference type="InterPro" id="IPR049326">
    <property type="entry name" value="Rhodopsin_dom_fungi"/>
</dbReference>
<organism evidence="8 9">
    <name type="scientific">Aspergillus leporis</name>
    <dbReference type="NCBI Taxonomy" id="41062"/>
    <lineage>
        <taxon>Eukaryota</taxon>
        <taxon>Fungi</taxon>
        <taxon>Dikarya</taxon>
        <taxon>Ascomycota</taxon>
        <taxon>Pezizomycotina</taxon>
        <taxon>Eurotiomycetes</taxon>
        <taxon>Eurotiomycetidae</taxon>
        <taxon>Eurotiales</taxon>
        <taxon>Aspergillaceae</taxon>
        <taxon>Aspergillus</taxon>
        <taxon>Aspergillus subgen. Circumdati</taxon>
    </lineage>
</organism>
<dbReference type="PANTHER" id="PTHR33048:SF161">
    <property type="entry name" value="INTEGRAL MEMBRANE PROTEIN"/>
    <property type="match status" value="1"/>
</dbReference>
<proteinExistence type="inferred from homology"/>
<feature type="transmembrane region" description="Helical" evidence="6">
    <location>
        <begin position="113"/>
        <end position="136"/>
    </location>
</feature>
<gene>
    <name evidence="8" type="ORF">BDV29DRAFT_139472</name>
</gene>
<dbReference type="Proteomes" id="UP000326565">
    <property type="component" value="Unassembled WGS sequence"/>
</dbReference>
<evidence type="ECO:0000256" key="6">
    <source>
        <dbReference type="SAM" id="Phobius"/>
    </source>
</evidence>